<keyword evidence="4" id="KW-1185">Reference proteome</keyword>
<feature type="domain" description="Flavodoxin-like" evidence="2">
    <location>
        <begin position="257"/>
        <end position="395"/>
    </location>
</feature>
<comment type="caution">
    <text evidence="3">The sequence shown here is derived from an EMBL/GenBank/DDBJ whole genome shotgun (WGS) entry which is preliminary data.</text>
</comment>
<evidence type="ECO:0000256" key="1">
    <source>
        <dbReference type="ARBA" id="ARBA00007121"/>
    </source>
</evidence>
<dbReference type="Gene3D" id="3.60.15.10">
    <property type="entry name" value="Ribonuclease Z/Hydroxyacylglutathione hydrolase-like"/>
    <property type="match status" value="1"/>
</dbReference>
<dbReference type="Gene3D" id="3.40.50.360">
    <property type="match status" value="1"/>
</dbReference>
<dbReference type="Pfam" id="PF19583">
    <property type="entry name" value="ODP"/>
    <property type="match status" value="1"/>
</dbReference>
<dbReference type="SUPFAM" id="SSF56281">
    <property type="entry name" value="Metallo-hydrolase/oxidoreductase"/>
    <property type="match status" value="1"/>
</dbReference>
<evidence type="ECO:0000313" key="3">
    <source>
        <dbReference type="EMBL" id="KWT79625.1"/>
    </source>
</evidence>
<dbReference type="InterPro" id="IPR029039">
    <property type="entry name" value="Flavoprotein-like_sf"/>
</dbReference>
<protein>
    <submittedName>
        <fullName evidence="3">Lactamase</fullName>
        <ecNumber evidence="3">1.-.-.-</ecNumber>
    </submittedName>
</protein>
<dbReference type="InterPro" id="IPR016440">
    <property type="entry name" value="Rubredoxin-O_OxRdtase"/>
</dbReference>
<dbReference type="Proteomes" id="UP000060487">
    <property type="component" value="Unassembled WGS sequence"/>
</dbReference>
<name>A0ABR5SDY5_9BACT</name>
<dbReference type="EC" id="1.-.-.-" evidence="3"/>
<dbReference type="EMBL" id="LNQR01000103">
    <property type="protein sequence ID" value="KWT79625.1"/>
    <property type="molecule type" value="Genomic_DNA"/>
</dbReference>
<dbReference type="RefSeq" id="WP_085053343.1">
    <property type="nucleotide sequence ID" value="NZ_LNQR01000103.1"/>
</dbReference>
<dbReference type="PANTHER" id="PTHR43717:SF1">
    <property type="entry name" value="ANAEROBIC NITRIC OXIDE REDUCTASE FLAVORUBREDOXIN"/>
    <property type="match status" value="1"/>
</dbReference>
<accession>A0ABR5SDY5</accession>
<dbReference type="CDD" id="cd07709">
    <property type="entry name" value="flavodiiron_proteins_MBL-fold"/>
    <property type="match status" value="1"/>
</dbReference>
<organism evidence="3 4">
    <name type="scientific">Candidatus Magnetominusculus xianensis</name>
    <dbReference type="NCBI Taxonomy" id="1748249"/>
    <lineage>
        <taxon>Bacteria</taxon>
        <taxon>Pseudomonadati</taxon>
        <taxon>Nitrospirota</taxon>
        <taxon>Nitrospiria</taxon>
        <taxon>Nitrospirales</taxon>
        <taxon>Nitrospiraceae</taxon>
        <taxon>Candidatus Magnetominusculus</taxon>
    </lineage>
</organism>
<dbReference type="PIRSF" id="PIRSF005243">
    <property type="entry name" value="ROO"/>
    <property type="match status" value="1"/>
</dbReference>
<dbReference type="Pfam" id="PF00258">
    <property type="entry name" value="Flavodoxin_1"/>
    <property type="match status" value="1"/>
</dbReference>
<reference evidence="3 4" key="1">
    <citation type="submission" date="2015-11" db="EMBL/GenBank/DDBJ databases">
        <authorList>
            <person name="Lin W."/>
        </authorList>
    </citation>
    <scope>NUCLEOTIDE SEQUENCE [LARGE SCALE GENOMIC DNA]</scope>
    <source>
        <strain evidence="3 4">HCH-1</strain>
    </source>
</reference>
<dbReference type="InterPro" id="IPR001279">
    <property type="entry name" value="Metallo-B-lactamas"/>
</dbReference>
<dbReference type="GO" id="GO:0016491">
    <property type="term" value="F:oxidoreductase activity"/>
    <property type="evidence" value="ECO:0007669"/>
    <property type="project" value="UniProtKB-KW"/>
</dbReference>
<evidence type="ECO:0000313" key="4">
    <source>
        <dbReference type="Proteomes" id="UP000060487"/>
    </source>
</evidence>
<keyword evidence="3" id="KW-0560">Oxidoreductase</keyword>
<proteinExistence type="inferred from homology"/>
<dbReference type="InterPro" id="IPR008254">
    <property type="entry name" value="Flavodoxin/NO_synth"/>
</dbReference>
<comment type="similarity">
    <text evidence="1">In the N-terminal section; belongs to the zinc metallo-hydrolase group 3 family.</text>
</comment>
<dbReference type="PANTHER" id="PTHR43717">
    <property type="entry name" value="ANAEROBIC NITRIC OXIDE REDUCTASE FLAVORUBREDOXIN"/>
    <property type="match status" value="1"/>
</dbReference>
<dbReference type="SMART" id="SM00849">
    <property type="entry name" value="Lactamase_B"/>
    <property type="match status" value="1"/>
</dbReference>
<sequence length="417" mass="47710">MNVIEIKPDIYWVGVVDWAVRDFHGYVTPSGTTYNNYLILDDEITLVDTVKHDFLEVGIANIKSVVDPSKIKNIVINHIENDHMGALERIMEIVPHDVTIYITQRGKAGMDRFFDISKWNIKTVKTGDEIKTGKYKLKFIETPMIHWPDSMMTYVDGAKLLLSQDAFGQHIATAARFDDEFIDCASLTELEDATLDYYANILMPFGTLIKTKINEIQKMGIEIDMIAPDHGIIWRKKPDLAFGMYIDMADNQAKERIVIIYDTMWHSTEQMTLPIMRGIREEGVDCKVIKLRSTPMSVAIKEFWKSRGCLIGSPTLNNEVFPSIAEFMVHLMGLRPKERLMAAFGSYGWGGGAVKWLYEMFNKMKMPIVEPGVAVQYRLKPDDEKKCYEFGRNFAQQVKDYQKKFAGTSTKMCKLCG</sequence>
<dbReference type="PROSITE" id="PS50902">
    <property type="entry name" value="FLAVODOXIN_LIKE"/>
    <property type="match status" value="1"/>
</dbReference>
<dbReference type="SUPFAM" id="SSF52218">
    <property type="entry name" value="Flavoproteins"/>
    <property type="match status" value="1"/>
</dbReference>
<evidence type="ECO:0000259" key="2">
    <source>
        <dbReference type="PROSITE" id="PS50902"/>
    </source>
</evidence>
<dbReference type="InterPro" id="IPR045761">
    <property type="entry name" value="ODP_dom"/>
</dbReference>
<gene>
    <name evidence="3" type="ORF">ASN18_2722</name>
</gene>
<dbReference type="InterPro" id="IPR036866">
    <property type="entry name" value="RibonucZ/Hydroxyglut_hydro"/>
</dbReference>